<sequence>MNNNIWSGNKIRLRAVLHTDWEIFPRMILILNVLDVAM</sequence>
<dbReference type="EMBL" id="CAKMMF010000005">
    <property type="protein sequence ID" value="CAH1199094.1"/>
    <property type="molecule type" value="Genomic_DNA"/>
</dbReference>
<proteinExistence type="predicted"/>
<comment type="caution">
    <text evidence="1">The sequence shown here is derived from an EMBL/GenBank/DDBJ whole genome shotgun (WGS) entry which is preliminary data.</text>
</comment>
<organism evidence="1 2">
    <name type="scientific">Paenibacillus plantiphilus</name>
    <dbReference type="NCBI Taxonomy" id="2905650"/>
    <lineage>
        <taxon>Bacteria</taxon>
        <taxon>Bacillati</taxon>
        <taxon>Bacillota</taxon>
        <taxon>Bacilli</taxon>
        <taxon>Bacillales</taxon>
        <taxon>Paenibacillaceae</taxon>
        <taxon>Paenibacillus</taxon>
    </lineage>
</organism>
<gene>
    <name evidence="1" type="ORF">PAECIP111893_01228</name>
</gene>
<evidence type="ECO:0000313" key="2">
    <source>
        <dbReference type="Proteomes" id="UP000838686"/>
    </source>
</evidence>
<name>A0ABM9C0V8_9BACL</name>
<keyword evidence="2" id="KW-1185">Reference proteome</keyword>
<protein>
    <submittedName>
        <fullName evidence="1">Uncharacterized protein</fullName>
    </submittedName>
</protein>
<dbReference type="Proteomes" id="UP000838686">
    <property type="component" value="Unassembled WGS sequence"/>
</dbReference>
<evidence type="ECO:0000313" key="1">
    <source>
        <dbReference type="EMBL" id="CAH1199094.1"/>
    </source>
</evidence>
<reference evidence="1" key="1">
    <citation type="submission" date="2022-01" db="EMBL/GenBank/DDBJ databases">
        <authorList>
            <person name="Criscuolo A."/>
        </authorList>
    </citation>
    <scope>NUCLEOTIDE SEQUENCE</scope>
    <source>
        <strain evidence="1">CIP111893</strain>
    </source>
</reference>
<accession>A0ABM9C0V8</accession>